<dbReference type="InterPro" id="IPR006047">
    <property type="entry name" value="GH13_cat_dom"/>
</dbReference>
<dbReference type="SMART" id="SM00642">
    <property type="entry name" value="Aamy"/>
    <property type="match status" value="1"/>
</dbReference>
<dbReference type="InterPro" id="IPR013783">
    <property type="entry name" value="Ig-like_fold"/>
</dbReference>
<dbReference type="InterPro" id="IPR014756">
    <property type="entry name" value="Ig_E-set"/>
</dbReference>
<dbReference type="PANTHER" id="PTHR43651:SF3">
    <property type="entry name" value="1,4-ALPHA-GLUCAN-BRANCHING ENZYME"/>
    <property type="match status" value="1"/>
</dbReference>
<dbReference type="SUPFAM" id="SSF51011">
    <property type="entry name" value="Glycosyl hydrolase domain"/>
    <property type="match status" value="1"/>
</dbReference>
<proteinExistence type="inferred from homology"/>
<dbReference type="CDD" id="cd11322">
    <property type="entry name" value="AmyAc_Glg_BE"/>
    <property type="match status" value="1"/>
</dbReference>
<dbReference type="NCBIfam" id="NF008967">
    <property type="entry name" value="PRK12313.1"/>
    <property type="match status" value="1"/>
</dbReference>
<dbReference type="FunFam" id="2.60.40.1180:FF:000002">
    <property type="entry name" value="1,4-alpha-glucan branching enzyme GlgB"/>
    <property type="match status" value="1"/>
</dbReference>
<name>A0A858SW58_9RHOB</name>
<evidence type="ECO:0000256" key="6">
    <source>
        <dbReference type="ARBA" id="ARBA00022676"/>
    </source>
</evidence>
<dbReference type="Gene3D" id="2.60.40.10">
    <property type="entry name" value="Immunoglobulins"/>
    <property type="match status" value="2"/>
</dbReference>
<evidence type="ECO:0000313" key="15">
    <source>
        <dbReference type="Proteomes" id="UP000503308"/>
    </source>
</evidence>
<evidence type="ECO:0000259" key="13">
    <source>
        <dbReference type="SMART" id="SM00642"/>
    </source>
</evidence>
<keyword evidence="6 10" id="KW-0328">Glycosyltransferase</keyword>
<evidence type="ECO:0000256" key="10">
    <source>
        <dbReference type="HAMAP-Rule" id="MF_00685"/>
    </source>
</evidence>
<comment type="catalytic activity">
    <reaction evidence="1 10">
        <text>Transfers a segment of a (1-&gt;4)-alpha-D-glucan chain to a primary hydroxy group in a similar glucan chain.</text>
        <dbReference type="EC" id="2.4.1.18"/>
    </reaction>
</comment>
<dbReference type="InterPro" id="IPR037439">
    <property type="entry name" value="Branching_enzy"/>
</dbReference>
<feature type="compositionally biased region" description="Basic and acidic residues" evidence="12">
    <location>
        <begin position="689"/>
        <end position="707"/>
    </location>
</feature>
<dbReference type="AlphaFoldDB" id="A0A858SW58"/>
<dbReference type="InterPro" id="IPR017853">
    <property type="entry name" value="GH"/>
</dbReference>
<dbReference type="EMBL" id="CP048788">
    <property type="protein sequence ID" value="QJF53209.1"/>
    <property type="molecule type" value="Genomic_DNA"/>
</dbReference>
<dbReference type="UniPathway" id="UPA00164"/>
<feature type="domain" description="Glycosyl hydrolase family 13 catalytic" evidence="13">
    <location>
        <begin position="250"/>
        <end position="617"/>
    </location>
</feature>
<dbReference type="HAMAP" id="MF_00685">
    <property type="entry name" value="GlgB"/>
    <property type="match status" value="1"/>
</dbReference>
<dbReference type="Pfam" id="PF22019">
    <property type="entry name" value="GlgB_N"/>
    <property type="match status" value="1"/>
</dbReference>
<accession>A0A858SW58</accession>
<comment type="pathway">
    <text evidence="3 10">Glycan biosynthesis; glycogen biosynthesis.</text>
</comment>
<dbReference type="FunFam" id="3.20.20.80:FF:000003">
    <property type="entry name" value="1,4-alpha-glucan branching enzyme GlgB"/>
    <property type="match status" value="1"/>
</dbReference>
<dbReference type="PANTHER" id="PTHR43651">
    <property type="entry name" value="1,4-ALPHA-GLUCAN-BRANCHING ENZYME"/>
    <property type="match status" value="1"/>
</dbReference>
<evidence type="ECO:0000256" key="3">
    <source>
        <dbReference type="ARBA" id="ARBA00004964"/>
    </source>
</evidence>
<dbReference type="FunFam" id="2.60.40.10:FF:000169">
    <property type="entry name" value="1,4-alpha-glucan branching enzyme GlgB"/>
    <property type="match status" value="1"/>
</dbReference>
<dbReference type="Proteomes" id="UP000503308">
    <property type="component" value="Chromosome"/>
</dbReference>
<dbReference type="NCBIfam" id="TIGR01515">
    <property type="entry name" value="branching_enzym"/>
    <property type="match status" value="1"/>
</dbReference>
<keyword evidence="15" id="KW-1185">Reference proteome</keyword>
<evidence type="ECO:0000256" key="12">
    <source>
        <dbReference type="SAM" id="MobiDB-lite"/>
    </source>
</evidence>
<organism evidence="14 15">
    <name type="scientific">Roseobacter ponti</name>
    <dbReference type="NCBI Taxonomy" id="1891787"/>
    <lineage>
        <taxon>Bacteria</taxon>
        <taxon>Pseudomonadati</taxon>
        <taxon>Pseudomonadota</taxon>
        <taxon>Alphaproteobacteria</taxon>
        <taxon>Rhodobacterales</taxon>
        <taxon>Roseobacteraceae</taxon>
        <taxon>Roseobacter</taxon>
    </lineage>
</organism>
<dbReference type="GO" id="GO:0003844">
    <property type="term" value="F:1,4-alpha-glucan branching enzyme activity"/>
    <property type="evidence" value="ECO:0007669"/>
    <property type="project" value="UniProtKB-UniRule"/>
</dbReference>
<dbReference type="Pfam" id="PF00128">
    <property type="entry name" value="Alpha-amylase"/>
    <property type="match status" value="1"/>
</dbReference>
<evidence type="ECO:0000313" key="14">
    <source>
        <dbReference type="EMBL" id="QJF53209.1"/>
    </source>
</evidence>
<evidence type="ECO:0000256" key="2">
    <source>
        <dbReference type="ARBA" id="ARBA00002953"/>
    </source>
</evidence>
<dbReference type="Gene3D" id="2.60.40.1180">
    <property type="entry name" value="Golgi alpha-mannosidase II"/>
    <property type="match status" value="1"/>
</dbReference>
<dbReference type="InterPro" id="IPR004193">
    <property type="entry name" value="Glyco_hydro_13_N"/>
</dbReference>
<dbReference type="GO" id="GO:0005829">
    <property type="term" value="C:cytosol"/>
    <property type="evidence" value="ECO:0007669"/>
    <property type="project" value="TreeGrafter"/>
</dbReference>
<dbReference type="GO" id="GO:0005978">
    <property type="term" value="P:glycogen biosynthetic process"/>
    <property type="evidence" value="ECO:0007669"/>
    <property type="project" value="UniProtKB-UniRule"/>
</dbReference>
<dbReference type="InterPro" id="IPR013780">
    <property type="entry name" value="Glyco_hydro_b"/>
</dbReference>
<dbReference type="InterPro" id="IPR044143">
    <property type="entry name" value="GlgB_N_E_set_prok"/>
</dbReference>
<evidence type="ECO:0000256" key="1">
    <source>
        <dbReference type="ARBA" id="ARBA00000826"/>
    </source>
</evidence>
<gene>
    <name evidence="10 14" type="primary">glgB</name>
    <name evidence="14" type="ORF">G3256_11780</name>
</gene>
<dbReference type="GO" id="GO:0043169">
    <property type="term" value="F:cation binding"/>
    <property type="evidence" value="ECO:0007669"/>
    <property type="project" value="InterPro"/>
</dbReference>
<comment type="function">
    <text evidence="2 10">Catalyzes the formation of the alpha-1,6-glucosidic linkages in glycogen by scission of a 1,4-alpha-linked oligosaccharide from growing alpha-1,4-glucan chains and the subsequent attachment of the oligosaccharide to the alpha-1,6 position.</text>
</comment>
<keyword evidence="8 10" id="KW-0320">Glycogen biosynthesis</keyword>
<dbReference type="GO" id="GO:0004553">
    <property type="term" value="F:hydrolase activity, hydrolyzing O-glycosyl compounds"/>
    <property type="evidence" value="ECO:0007669"/>
    <property type="project" value="InterPro"/>
</dbReference>
<dbReference type="Gene3D" id="3.20.20.80">
    <property type="entry name" value="Glycosidases"/>
    <property type="match status" value="1"/>
</dbReference>
<dbReference type="SUPFAM" id="SSF81296">
    <property type="entry name" value="E set domains"/>
    <property type="match status" value="2"/>
</dbReference>
<evidence type="ECO:0000256" key="11">
    <source>
        <dbReference type="PIRSR" id="PIRSR000463-1"/>
    </source>
</evidence>
<dbReference type="InterPro" id="IPR006048">
    <property type="entry name" value="A-amylase/branching_C"/>
</dbReference>
<protein>
    <recommendedName>
        <fullName evidence="10">1,4-alpha-glucan branching enzyme GlgB</fullName>
        <ecNumber evidence="10">2.4.1.18</ecNumber>
    </recommendedName>
    <alternativeName>
        <fullName evidence="10">1,4-alpha-D-glucan:1,4-alpha-D-glucan 6-glucosyl-transferase</fullName>
    </alternativeName>
    <alternativeName>
        <fullName evidence="10">Alpha-(1-&gt;4)-glucan branching enzyme</fullName>
    </alternativeName>
    <alternativeName>
        <fullName evidence="10">Glycogen branching enzyme</fullName>
        <shortName evidence="10">BE</shortName>
    </alternativeName>
</protein>
<feature type="active site" description="Proton donor" evidence="10 11">
    <location>
        <position position="460"/>
    </location>
</feature>
<dbReference type="InterPro" id="IPR006407">
    <property type="entry name" value="GlgB"/>
</dbReference>
<sequence>MHVLNPDDDRALNAIATGEHGDPFSVLGPHPVGDGWVLRSFVPGAQTVDLLDDTGSRHPMTLIHDDGIFAVLLAARPALYHLSARRGEDTWQVTDPWQFGPLMGELDEHLISEGAHLTLWRTLGAHPCEMSGVAGTRFAVWAPDARRVSVIGDFNEWDGRRHPMRRRGATGVWELFIPGTGAGARYKYEIAPAGSGLPHPKADPVGFSADLRPDNASVVQALDEYPWADGDWRRARASRQSTQSPVSIYEVHAGSWRRHADGSWLSYRELAETLVPYARDMGFTHIELLPVSEHPFDGSWGYQPTGLYAPTSRFGTPDDFRAFVDACHAADLGLILDWVPAHFPDDPHGLAQFDGTALYEHADPKEGYHPDWNTWIYNLGRAEVSNFLLANALYWAQEHHIDGLRVDAVASMLYRDYSRADGEWIPNRHGGRENLESIEFLQDLNTTVYRHDPSLMVIAEESTAWPRVTGPVHDGGLGFGFKWNMGWMHDALEYMKNDPLFRSHHHDKMGFSLHYAFSENFVLPISHDEVVHGKGSMLGKMPGDDAAKFANLRAFYSYMWAHPGKKLLFMGQEFGQRSEWDADGQLPWDALEDHAHRGVQSMVRDLNHLYRDTPALHRADCTPEGFEWIDGAAKDGSVFAWIRKSGADDPTVLAVFNFSGAEHAGWRLGVPDAGNWSRIFSSDAAGYGGHDRGTQRAKSDPVAAHGRDNSVELTLPPLSGQLFIWEKPE</sequence>
<keyword evidence="7 10" id="KW-0808">Transferase</keyword>
<dbReference type="InterPro" id="IPR054169">
    <property type="entry name" value="GlgB_N"/>
</dbReference>
<evidence type="ECO:0000256" key="7">
    <source>
        <dbReference type="ARBA" id="ARBA00022679"/>
    </source>
</evidence>
<evidence type="ECO:0000256" key="8">
    <source>
        <dbReference type="ARBA" id="ARBA00023056"/>
    </source>
</evidence>
<reference evidence="14 15" key="1">
    <citation type="submission" date="2020-02" db="EMBL/GenBank/DDBJ databases">
        <title>Genome sequence of Roseobacter ponti.</title>
        <authorList>
            <person name="Hollensteiner J."/>
            <person name="Schneider D."/>
            <person name="Poehlein A."/>
            <person name="Daniel R."/>
        </authorList>
    </citation>
    <scope>NUCLEOTIDE SEQUENCE [LARGE SCALE GENOMIC DNA]</scope>
    <source>
        <strain evidence="14 15">DSM 106830</strain>
    </source>
</reference>
<dbReference type="Pfam" id="PF02806">
    <property type="entry name" value="Alpha-amylase_C"/>
    <property type="match status" value="1"/>
</dbReference>
<evidence type="ECO:0000256" key="4">
    <source>
        <dbReference type="ARBA" id="ARBA00009000"/>
    </source>
</evidence>
<dbReference type="KEGG" id="rpon:G3256_11780"/>
<keyword evidence="9 10" id="KW-0119">Carbohydrate metabolism</keyword>
<comment type="similarity">
    <text evidence="4 10">Belongs to the glycosyl hydrolase 13 family. GlgB subfamily.</text>
</comment>
<evidence type="ECO:0000256" key="5">
    <source>
        <dbReference type="ARBA" id="ARBA00022600"/>
    </source>
</evidence>
<comment type="subunit">
    <text evidence="10">Monomer.</text>
</comment>
<dbReference type="Pfam" id="PF02922">
    <property type="entry name" value="CBM_48"/>
    <property type="match status" value="1"/>
</dbReference>
<dbReference type="CDD" id="cd02855">
    <property type="entry name" value="E_set_GBE_prok_N"/>
    <property type="match status" value="1"/>
</dbReference>
<dbReference type="SUPFAM" id="SSF51445">
    <property type="entry name" value="(Trans)glycosidases"/>
    <property type="match status" value="1"/>
</dbReference>
<feature type="active site" description="Nucleophile" evidence="10 11">
    <location>
        <position position="407"/>
    </location>
</feature>
<dbReference type="NCBIfam" id="NF003811">
    <property type="entry name" value="PRK05402.1"/>
    <property type="match status" value="1"/>
</dbReference>
<evidence type="ECO:0000256" key="9">
    <source>
        <dbReference type="ARBA" id="ARBA00023277"/>
    </source>
</evidence>
<dbReference type="PIRSF" id="PIRSF000463">
    <property type="entry name" value="GlgB"/>
    <property type="match status" value="1"/>
</dbReference>
<keyword evidence="5 10" id="KW-0321">Glycogen metabolism</keyword>
<feature type="region of interest" description="Disordered" evidence="12">
    <location>
        <begin position="687"/>
        <end position="707"/>
    </location>
</feature>
<dbReference type="EC" id="2.4.1.18" evidence="10"/>